<dbReference type="EMBL" id="GBRH01236201">
    <property type="protein sequence ID" value="JAD61694.1"/>
    <property type="molecule type" value="Transcribed_RNA"/>
</dbReference>
<protein>
    <submittedName>
        <fullName evidence="2">Uncharacterized protein</fullName>
    </submittedName>
</protein>
<keyword evidence="1" id="KW-0732">Signal</keyword>
<evidence type="ECO:0000256" key="1">
    <source>
        <dbReference type="SAM" id="SignalP"/>
    </source>
</evidence>
<feature type="chain" id="PRO_5002044142" evidence="1">
    <location>
        <begin position="20"/>
        <end position="45"/>
    </location>
</feature>
<evidence type="ECO:0000313" key="2">
    <source>
        <dbReference type="EMBL" id="JAD61694.1"/>
    </source>
</evidence>
<name>A0A0A9BCL7_ARUDO</name>
<accession>A0A0A9BCL7</accession>
<reference evidence="2" key="1">
    <citation type="submission" date="2014-09" db="EMBL/GenBank/DDBJ databases">
        <authorList>
            <person name="Magalhaes I.L.F."/>
            <person name="Oliveira U."/>
            <person name="Santos F.R."/>
            <person name="Vidigal T.H.D.A."/>
            <person name="Brescovit A.D."/>
            <person name="Santos A.J."/>
        </authorList>
    </citation>
    <scope>NUCLEOTIDE SEQUENCE</scope>
    <source>
        <tissue evidence="2">Shoot tissue taken approximately 20 cm above the soil surface</tissue>
    </source>
</reference>
<reference evidence="2" key="2">
    <citation type="journal article" date="2015" name="Data Brief">
        <title>Shoot transcriptome of the giant reed, Arundo donax.</title>
        <authorList>
            <person name="Barrero R.A."/>
            <person name="Guerrero F.D."/>
            <person name="Moolhuijzen P."/>
            <person name="Goolsby J.A."/>
            <person name="Tidwell J."/>
            <person name="Bellgard S.E."/>
            <person name="Bellgard M.I."/>
        </authorList>
    </citation>
    <scope>NUCLEOTIDE SEQUENCE</scope>
    <source>
        <tissue evidence="2">Shoot tissue taken approximately 20 cm above the soil surface</tissue>
    </source>
</reference>
<sequence>MIPAGCAPLILALFPAADSAGYEPRAGCLKGINEPFITTRCSRRP</sequence>
<organism evidence="2">
    <name type="scientific">Arundo donax</name>
    <name type="common">Giant reed</name>
    <name type="synonym">Donax arundinaceus</name>
    <dbReference type="NCBI Taxonomy" id="35708"/>
    <lineage>
        <taxon>Eukaryota</taxon>
        <taxon>Viridiplantae</taxon>
        <taxon>Streptophyta</taxon>
        <taxon>Embryophyta</taxon>
        <taxon>Tracheophyta</taxon>
        <taxon>Spermatophyta</taxon>
        <taxon>Magnoliopsida</taxon>
        <taxon>Liliopsida</taxon>
        <taxon>Poales</taxon>
        <taxon>Poaceae</taxon>
        <taxon>PACMAD clade</taxon>
        <taxon>Arundinoideae</taxon>
        <taxon>Arundineae</taxon>
        <taxon>Arundo</taxon>
    </lineage>
</organism>
<dbReference type="AlphaFoldDB" id="A0A0A9BCL7"/>
<proteinExistence type="predicted"/>
<feature type="signal peptide" evidence="1">
    <location>
        <begin position="1"/>
        <end position="19"/>
    </location>
</feature>